<dbReference type="CDD" id="cd02064">
    <property type="entry name" value="FAD_synthetase_N"/>
    <property type="match status" value="1"/>
</dbReference>
<feature type="domain" description="Riboflavin kinase" evidence="16">
    <location>
        <begin position="185"/>
        <end position="308"/>
    </location>
</feature>
<dbReference type="NCBIfam" id="NF004162">
    <property type="entry name" value="PRK05627.1-5"/>
    <property type="match status" value="1"/>
</dbReference>
<dbReference type="NCBIfam" id="NF004160">
    <property type="entry name" value="PRK05627.1-3"/>
    <property type="match status" value="1"/>
</dbReference>
<organism evidence="17">
    <name type="scientific">marine metagenome</name>
    <dbReference type="NCBI Taxonomy" id="408172"/>
    <lineage>
        <taxon>unclassified sequences</taxon>
        <taxon>metagenomes</taxon>
        <taxon>ecological metagenomes</taxon>
    </lineage>
</organism>
<dbReference type="GO" id="GO:0006747">
    <property type="term" value="P:FAD biosynthetic process"/>
    <property type="evidence" value="ECO:0007669"/>
    <property type="project" value="UniProtKB-UniPathway"/>
</dbReference>
<dbReference type="UniPathway" id="UPA00276">
    <property type="reaction ID" value="UER00406"/>
</dbReference>
<keyword evidence="9" id="KW-0808">Transferase</keyword>
<feature type="non-terminal residue" evidence="17">
    <location>
        <position position="1"/>
    </location>
</feature>
<name>A0A381V903_9ZZZZ</name>
<dbReference type="GO" id="GO:0005524">
    <property type="term" value="F:ATP binding"/>
    <property type="evidence" value="ECO:0007669"/>
    <property type="project" value="UniProtKB-KW"/>
</dbReference>
<dbReference type="InterPro" id="IPR015864">
    <property type="entry name" value="FAD_synthase"/>
</dbReference>
<evidence type="ECO:0000256" key="12">
    <source>
        <dbReference type="ARBA" id="ARBA00022777"/>
    </source>
</evidence>
<evidence type="ECO:0000313" key="17">
    <source>
        <dbReference type="EMBL" id="SVA36481.1"/>
    </source>
</evidence>
<keyword evidence="8" id="KW-0288">FMN</keyword>
<evidence type="ECO:0000256" key="1">
    <source>
        <dbReference type="ARBA" id="ARBA00004726"/>
    </source>
</evidence>
<evidence type="ECO:0000256" key="4">
    <source>
        <dbReference type="ARBA" id="ARBA00012105"/>
    </source>
</evidence>
<dbReference type="GO" id="GO:0009231">
    <property type="term" value="P:riboflavin biosynthetic process"/>
    <property type="evidence" value="ECO:0007669"/>
    <property type="project" value="InterPro"/>
</dbReference>
<dbReference type="Pfam" id="PF01687">
    <property type="entry name" value="Flavokinase"/>
    <property type="match status" value="1"/>
</dbReference>
<keyword evidence="12" id="KW-0418">Kinase</keyword>
<dbReference type="Gene3D" id="2.40.30.30">
    <property type="entry name" value="Riboflavin kinase-like"/>
    <property type="match status" value="1"/>
</dbReference>
<dbReference type="InterPro" id="IPR023465">
    <property type="entry name" value="Riboflavin_kinase_dom_sf"/>
</dbReference>
<evidence type="ECO:0000256" key="15">
    <source>
        <dbReference type="ARBA" id="ARBA00023268"/>
    </source>
</evidence>
<keyword evidence="7" id="KW-0285">Flavoprotein</keyword>
<dbReference type="GO" id="GO:0009398">
    <property type="term" value="P:FMN biosynthetic process"/>
    <property type="evidence" value="ECO:0007669"/>
    <property type="project" value="UniProtKB-UniPathway"/>
</dbReference>
<evidence type="ECO:0000256" key="7">
    <source>
        <dbReference type="ARBA" id="ARBA00022630"/>
    </source>
</evidence>
<dbReference type="SUPFAM" id="SSF82114">
    <property type="entry name" value="Riboflavin kinase-like"/>
    <property type="match status" value="1"/>
</dbReference>
<comment type="similarity">
    <text evidence="3">Belongs to the RibF family.</text>
</comment>
<gene>
    <name evidence="17" type="ORF">METZ01_LOCUS89335</name>
</gene>
<dbReference type="PIRSF" id="PIRSF004491">
    <property type="entry name" value="FAD_Synth"/>
    <property type="match status" value="1"/>
</dbReference>
<dbReference type="SMART" id="SM00904">
    <property type="entry name" value="Flavokinase"/>
    <property type="match status" value="1"/>
</dbReference>
<dbReference type="Pfam" id="PF06574">
    <property type="entry name" value="FAD_syn"/>
    <property type="match status" value="1"/>
</dbReference>
<evidence type="ECO:0000256" key="14">
    <source>
        <dbReference type="ARBA" id="ARBA00022840"/>
    </source>
</evidence>
<keyword evidence="15" id="KW-0511">Multifunctional enzyme</keyword>
<dbReference type="InterPro" id="IPR015865">
    <property type="entry name" value="Riboflavin_kinase_bac/euk"/>
</dbReference>
<keyword evidence="11" id="KW-0547">Nucleotide-binding</keyword>
<comment type="pathway">
    <text evidence="1">Cofactor biosynthesis; FAD biosynthesis; FAD from FMN: step 1/1.</text>
</comment>
<dbReference type="PANTHER" id="PTHR22749">
    <property type="entry name" value="RIBOFLAVIN KINASE/FMN ADENYLYLTRANSFERASE"/>
    <property type="match status" value="1"/>
</dbReference>
<evidence type="ECO:0000256" key="13">
    <source>
        <dbReference type="ARBA" id="ARBA00022827"/>
    </source>
</evidence>
<reference evidence="17" key="1">
    <citation type="submission" date="2018-05" db="EMBL/GenBank/DDBJ databases">
        <authorList>
            <person name="Lanie J.A."/>
            <person name="Ng W.-L."/>
            <person name="Kazmierczak K.M."/>
            <person name="Andrzejewski T.M."/>
            <person name="Davidsen T.M."/>
            <person name="Wayne K.J."/>
            <person name="Tettelin H."/>
            <person name="Glass J.I."/>
            <person name="Rusch D."/>
            <person name="Podicherti R."/>
            <person name="Tsui H.-C.T."/>
            <person name="Winkler M.E."/>
        </authorList>
    </citation>
    <scope>NUCLEOTIDE SEQUENCE</scope>
</reference>
<comment type="pathway">
    <text evidence="2">Cofactor biosynthesis; FMN biosynthesis; FMN from riboflavin (ATP route): step 1/1.</text>
</comment>
<dbReference type="FunFam" id="3.40.50.620:FF:000021">
    <property type="entry name" value="Riboflavin biosynthesis protein"/>
    <property type="match status" value="1"/>
</dbReference>
<evidence type="ECO:0000256" key="6">
    <source>
        <dbReference type="ARBA" id="ARBA00018483"/>
    </source>
</evidence>
<evidence type="ECO:0000256" key="10">
    <source>
        <dbReference type="ARBA" id="ARBA00022695"/>
    </source>
</evidence>
<dbReference type="InterPro" id="IPR002606">
    <property type="entry name" value="Riboflavin_kinase_bac"/>
</dbReference>
<keyword evidence="13" id="KW-0274">FAD</keyword>
<keyword evidence="14" id="KW-0067">ATP-binding</keyword>
<evidence type="ECO:0000256" key="5">
    <source>
        <dbReference type="ARBA" id="ARBA00012393"/>
    </source>
</evidence>
<dbReference type="SUPFAM" id="SSF52374">
    <property type="entry name" value="Nucleotidylyl transferase"/>
    <property type="match status" value="1"/>
</dbReference>
<dbReference type="AlphaFoldDB" id="A0A381V903"/>
<dbReference type="InterPro" id="IPR023468">
    <property type="entry name" value="Riboflavin_kinase"/>
</dbReference>
<evidence type="ECO:0000256" key="9">
    <source>
        <dbReference type="ARBA" id="ARBA00022679"/>
    </source>
</evidence>
<sequence>VQIHNIQFDSQTSVANINLAIGNFDGVHLGHQKIIDELIEYSKIKNCSSAILSFKPHPRQFFSDEYRNFQIITEEEKIYLLDKQGIDHYFSLLFDENIASMSPKDFITKILVEKLHSKHLIVGYDFKFGKDRKGNASLLQEQSKTLGFDMNIIQPITSNYNAVAYSSSRIREFIRDGHMEKANLFLGRNWSMHGTVIKGDRRASAMNFPTANLVPGELIHPKKGVYAIRARYIDKWSNGIANFGERPTVDGKRLLLEAHLFEFNQDIYGKELTVEFLTFIREEKKFDNFASLAEQIQKDIQLVKAYHSKR</sequence>
<evidence type="ECO:0000256" key="2">
    <source>
        <dbReference type="ARBA" id="ARBA00005201"/>
    </source>
</evidence>
<proteinExistence type="inferred from homology"/>
<evidence type="ECO:0000256" key="8">
    <source>
        <dbReference type="ARBA" id="ARBA00022643"/>
    </source>
</evidence>
<dbReference type="EC" id="2.7.1.26" evidence="4"/>
<dbReference type="InterPro" id="IPR014729">
    <property type="entry name" value="Rossmann-like_a/b/a_fold"/>
</dbReference>
<evidence type="ECO:0000256" key="11">
    <source>
        <dbReference type="ARBA" id="ARBA00022741"/>
    </source>
</evidence>
<accession>A0A381V903</accession>
<protein>
    <recommendedName>
        <fullName evidence="6">Bifunctional riboflavin kinase/FMN adenylyltransferase</fullName>
        <ecNumber evidence="4">2.7.1.26</ecNumber>
        <ecNumber evidence="5">2.7.7.2</ecNumber>
    </recommendedName>
</protein>
<dbReference type="GO" id="GO:0008531">
    <property type="term" value="F:riboflavin kinase activity"/>
    <property type="evidence" value="ECO:0007669"/>
    <property type="project" value="UniProtKB-EC"/>
</dbReference>
<dbReference type="EMBL" id="UINC01008095">
    <property type="protein sequence ID" value="SVA36481.1"/>
    <property type="molecule type" value="Genomic_DNA"/>
</dbReference>
<dbReference type="PANTHER" id="PTHR22749:SF6">
    <property type="entry name" value="RIBOFLAVIN KINASE"/>
    <property type="match status" value="1"/>
</dbReference>
<dbReference type="UniPathway" id="UPA00277">
    <property type="reaction ID" value="UER00407"/>
</dbReference>
<dbReference type="Gene3D" id="3.40.50.620">
    <property type="entry name" value="HUPs"/>
    <property type="match status" value="1"/>
</dbReference>
<dbReference type="NCBIfam" id="TIGR00083">
    <property type="entry name" value="ribF"/>
    <property type="match status" value="1"/>
</dbReference>
<evidence type="ECO:0000256" key="3">
    <source>
        <dbReference type="ARBA" id="ARBA00010214"/>
    </source>
</evidence>
<dbReference type="GO" id="GO:0003919">
    <property type="term" value="F:FMN adenylyltransferase activity"/>
    <property type="evidence" value="ECO:0007669"/>
    <property type="project" value="UniProtKB-EC"/>
</dbReference>
<dbReference type="EC" id="2.7.7.2" evidence="5"/>
<evidence type="ECO:0000259" key="16">
    <source>
        <dbReference type="SMART" id="SM00904"/>
    </source>
</evidence>
<keyword evidence="10" id="KW-0548">Nucleotidyltransferase</keyword>